<feature type="compositionally biased region" description="Basic residues" evidence="1">
    <location>
        <begin position="75"/>
        <end position="97"/>
    </location>
</feature>
<organism evidence="2 3">
    <name type="scientific">Eumeta variegata</name>
    <name type="common">Bagworm moth</name>
    <name type="synonym">Eumeta japonica</name>
    <dbReference type="NCBI Taxonomy" id="151549"/>
    <lineage>
        <taxon>Eukaryota</taxon>
        <taxon>Metazoa</taxon>
        <taxon>Ecdysozoa</taxon>
        <taxon>Arthropoda</taxon>
        <taxon>Hexapoda</taxon>
        <taxon>Insecta</taxon>
        <taxon>Pterygota</taxon>
        <taxon>Neoptera</taxon>
        <taxon>Endopterygota</taxon>
        <taxon>Lepidoptera</taxon>
        <taxon>Glossata</taxon>
        <taxon>Ditrysia</taxon>
        <taxon>Tineoidea</taxon>
        <taxon>Psychidae</taxon>
        <taxon>Oiketicinae</taxon>
        <taxon>Eumeta</taxon>
    </lineage>
</organism>
<evidence type="ECO:0000313" key="2">
    <source>
        <dbReference type="EMBL" id="GBP59144.1"/>
    </source>
</evidence>
<name>A0A4C1X9V9_EUMVA</name>
<dbReference type="AlphaFoldDB" id="A0A4C1X9V9"/>
<dbReference type="EMBL" id="BGZK01000753">
    <property type="protein sequence ID" value="GBP59144.1"/>
    <property type="molecule type" value="Genomic_DNA"/>
</dbReference>
<protein>
    <submittedName>
        <fullName evidence="2">Uncharacterized protein</fullName>
    </submittedName>
</protein>
<accession>A0A4C1X9V9</accession>
<proteinExistence type="predicted"/>
<gene>
    <name evidence="2" type="ORF">EVAR_44384_1</name>
</gene>
<dbReference type="Proteomes" id="UP000299102">
    <property type="component" value="Unassembled WGS sequence"/>
</dbReference>
<evidence type="ECO:0000256" key="1">
    <source>
        <dbReference type="SAM" id="MobiDB-lite"/>
    </source>
</evidence>
<comment type="caution">
    <text evidence="2">The sequence shown here is derived from an EMBL/GenBank/DDBJ whole genome shotgun (WGS) entry which is preliminary data.</text>
</comment>
<reference evidence="2 3" key="1">
    <citation type="journal article" date="2019" name="Commun. Biol.">
        <title>The bagworm genome reveals a unique fibroin gene that provides high tensile strength.</title>
        <authorList>
            <person name="Kono N."/>
            <person name="Nakamura H."/>
            <person name="Ohtoshi R."/>
            <person name="Tomita M."/>
            <person name="Numata K."/>
            <person name="Arakawa K."/>
        </authorList>
    </citation>
    <scope>NUCLEOTIDE SEQUENCE [LARGE SCALE GENOMIC DNA]</scope>
</reference>
<evidence type="ECO:0000313" key="3">
    <source>
        <dbReference type="Proteomes" id="UP000299102"/>
    </source>
</evidence>
<feature type="region of interest" description="Disordered" evidence="1">
    <location>
        <begin position="75"/>
        <end position="106"/>
    </location>
</feature>
<sequence length="106" mass="12624">MVEAVRRRRHLSAVAADLVPITRPLAPGAQYAAIKRMSTRRSRGRSICICLELDRRMRRFVSHLRLRPRPACQWRRRAAGRRPVPRPRRRRRHHLPATRRGDRPRQ</sequence>
<keyword evidence="3" id="KW-1185">Reference proteome</keyword>